<keyword evidence="3" id="KW-1185">Reference proteome</keyword>
<dbReference type="RefSeq" id="WP_121249591.1">
    <property type="nucleotide sequence ID" value="NZ_RBIL01000001.1"/>
</dbReference>
<proteinExistence type="predicted"/>
<dbReference type="SUPFAM" id="SSF50249">
    <property type="entry name" value="Nucleic acid-binding proteins"/>
    <property type="match status" value="1"/>
</dbReference>
<evidence type="ECO:0000313" key="3">
    <source>
        <dbReference type="Proteomes" id="UP000278962"/>
    </source>
</evidence>
<sequence length="447" mass="48077">MLTRWLRVVPASALAEGLAAIRDELDVPGAFPADVVAEAEAAVRAPVEGERVDLPFVTVDPPGARDLDQALHLARRDDGYRVSYAIADPGFFVRDGGALDREAHARGATIYMPDGKIPLYPPALSEGAASLLPGEWRPAVLWTLNLDADGELVAVDVARKVVRSTAQHTYQDVPDAVAPLLREIGERRLAVERERGGVRLAVPEQEVVSQNGGWTTSYRVPNEYEDFNAQLSLLTGMAAAARMLEARVGILRTQPPPSEKSFTRFRLAAAALGVIWAPDVTYPEFVRRLDPSIPAHAAVMHEASRIGSGAGYTAFDGELPEQPAHWAVAAPYAHATAPLRRLQDRYVSDCCLGAPDRAALPDLPKTMAAASRRAGAVDRAVVDLVEAVLLQGREGERFEGVVIDEGVVQLRDPAVRAKVDGAPEQGSAVVVRLVRADPAARTVEFTV</sequence>
<protein>
    <submittedName>
        <fullName evidence="2">Exoribonuclease R</fullName>
    </submittedName>
</protein>
<dbReference type="Proteomes" id="UP000278962">
    <property type="component" value="Unassembled WGS sequence"/>
</dbReference>
<dbReference type="PANTHER" id="PTHR23355:SF42">
    <property type="entry name" value="RIBONUCLEASE II, CHLOROPLASTIC_MITOCHONDRIAL"/>
    <property type="match status" value="1"/>
</dbReference>
<dbReference type="SMART" id="SM00955">
    <property type="entry name" value="RNB"/>
    <property type="match status" value="1"/>
</dbReference>
<dbReference type="GO" id="GO:0003723">
    <property type="term" value="F:RNA binding"/>
    <property type="evidence" value="ECO:0007669"/>
    <property type="project" value="InterPro"/>
</dbReference>
<dbReference type="Pfam" id="PF00773">
    <property type="entry name" value="RNB"/>
    <property type="match status" value="1"/>
</dbReference>
<dbReference type="GO" id="GO:0000175">
    <property type="term" value="F:3'-5'-RNA exonuclease activity"/>
    <property type="evidence" value="ECO:0007669"/>
    <property type="project" value="TreeGrafter"/>
</dbReference>
<gene>
    <name evidence="2" type="ORF">C8N24_1662</name>
</gene>
<dbReference type="EMBL" id="RBIL01000001">
    <property type="protein sequence ID" value="RKQ91831.1"/>
    <property type="molecule type" value="Genomic_DNA"/>
</dbReference>
<comment type="caution">
    <text evidence="2">The sequence shown here is derived from an EMBL/GenBank/DDBJ whole genome shotgun (WGS) entry which is preliminary data.</text>
</comment>
<dbReference type="GO" id="GO:0000932">
    <property type="term" value="C:P-body"/>
    <property type="evidence" value="ECO:0007669"/>
    <property type="project" value="TreeGrafter"/>
</dbReference>
<evidence type="ECO:0000313" key="2">
    <source>
        <dbReference type="EMBL" id="RKQ91831.1"/>
    </source>
</evidence>
<dbReference type="AlphaFoldDB" id="A0A660LGF9"/>
<dbReference type="InterPro" id="IPR001900">
    <property type="entry name" value="RNase_II/R"/>
</dbReference>
<organism evidence="2 3">
    <name type="scientific">Solirubrobacter pauli</name>
    <dbReference type="NCBI Taxonomy" id="166793"/>
    <lineage>
        <taxon>Bacteria</taxon>
        <taxon>Bacillati</taxon>
        <taxon>Actinomycetota</taxon>
        <taxon>Thermoleophilia</taxon>
        <taxon>Solirubrobacterales</taxon>
        <taxon>Solirubrobacteraceae</taxon>
        <taxon>Solirubrobacter</taxon>
    </lineage>
</organism>
<name>A0A660LGF9_9ACTN</name>
<accession>A0A660LGF9</accession>
<dbReference type="OrthoDB" id="5800376at2"/>
<feature type="domain" description="RNB" evidence="1">
    <location>
        <begin position="51"/>
        <end position="357"/>
    </location>
</feature>
<evidence type="ECO:0000259" key="1">
    <source>
        <dbReference type="SMART" id="SM00955"/>
    </source>
</evidence>
<dbReference type="PANTHER" id="PTHR23355">
    <property type="entry name" value="RIBONUCLEASE"/>
    <property type="match status" value="1"/>
</dbReference>
<dbReference type="InterPro" id="IPR040596">
    <property type="entry name" value="RNase_II_C_S1"/>
</dbReference>
<dbReference type="GO" id="GO:0006402">
    <property type="term" value="P:mRNA catabolic process"/>
    <property type="evidence" value="ECO:0007669"/>
    <property type="project" value="TreeGrafter"/>
</dbReference>
<dbReference type="Pfam" id="PF18614">
    <property type="entry name" value="RNase_II_C_S1"/>
    <property type="match status" value="1"/>
</dbReference>
<dbReference type="InterPro" id="IPR012340">
    <property type="entry name" value="NA-bd_OB-fold"/>
</dbReference>
<reference evidence="2 3" key="1">
    <citation type="submission" date="2018-10" db="EMBL/GenBank/DDBJ databases">
        <title>Genomic Encyclopedia of Archaeal and Bacterial Type Strains, Phase II (KMG-II): from individual species to whole genera.</title>
        <authorList>
            <person name="Goeker M."/>
        </authorList>
    </citation>
    <scope>NUCLEOTIDE SEQUENCE [LARGE SCALE GENOMIC DNA]</scope>
    <source>
        <strain evidence="2 3">DSM 14954</strain>
    </source>
</reference>
<dbReference type="InterPro" id="IPR050180">
    <property type="entry name" value="RNR_Ribonuclease"/>
</dbReference>